<accession>A0A6V6XZH6</accession>
<dbReference type="PANTHER" id="PTHR14269">
    <property type="entry name" value="CDP-DIACYLGLYCEROL--GLYCEROL-3-PHOSPHATE 3-PHOSPHATIDYLTRANSFERASE-RELATED"/>
    <property type="match status" value="1"/>
</dbReference>
<dbReference type="GO" id="GO:0008444">
    <property type="term" value="F:CDP-diacylglycerol-glycerol-3-phosphate 3-phosphatidyltransferase activity"/>
    <property type="evidence" value="ECO:0007669"/>
    <property type="project" value="UniProtKB-UniRule"/>
</dbReference>
<dbReference type="Pfam" id="PF01066">
    <property type="entry name" value="CDP-OH_P_transf"/>
    <property type="match status" value="1"/>
</dbReference>
<evidence type="ECO:0000256" key="6">
    <source>
        <dbReference type="ARBA" id="ARBA00013170"/>
    </source>
</evidence>
<evidence type="ECO:0000256" key="14">
    <source>
        <dbReference type="ARBA" id="ARBA00023136"/>
    </source>
</evidence>
<dbReference type="EMBL" id="CAIJCS010000014">
    <property type="protein sequence ID" value="CAC9924824.1"/>
    <property type="molecule type" value="Genomic_DNA"/>
</dbReference>
<evidence type="ECO:0000256" key="13">
    <source>
        <dbReference type="ARBA" id="ARBA00023098"/>
    </source>
</evidence>
<evidence type="ECO:0000256" key="17">
    <source>
        <dbReference type="ARBA" id="ARBA00048586"/>
    </source>
</evidence>
<dbReference type="GO" id="GO:0005886">
    <property type="term" value="C:plasma membrane"/>
    <property type="evidence" value="ECO:0007669"/>
    <property type="project" value="UniProtKB-SubCell"/>
</dbReference>
<keyword evidence="10 19" id="KW-0808">Transferase</keyword>
<evidence type="ECO:0000313" key="22">
    <source>
        <dbReference type="Proteomes" id="UP000586454"/>
    </source>
</evidence>
<evidence type="ECO:0000256" key="18">
    <source>
        <dbReference type="NCBIfam" id="TIGR00560"/>
    </source>
</evidence>
<evidence type="ECO:0000256" key="12">
    <source>
        <dbReference type="ARBA" id="ARBA00022989"/>
    </source>
</evidence>
<feature type="transmembrane region" description="Helical" evidence="20">
    <location>
        <begin position="152"/>
        <end position="173"/>
    </location>
</feature>
<evidence type="ECO:0000256" key="2">
    <source>
        <dbReference type="ARBA" id="ARBA00004651"/>
    </source>
</evidence>
<dbReference type="PANTHER" id="PTHR14269:SF62">
    <property type="entry name" value="CDP-DIACYLGLYCEROL--GLYCEROL-3-PHOSPHATE 3-PHOSPHATIDYLTRANSFERASE 1, CHLOROPLASTIC"/>
    <property type="match status" value="1"/>
</dbReference>
<comment type="pathway">
    <text evidence="3">Phospholipid metabolism; phosphatidylglycerol biosynthesis; phosphatidylglycerol from CDP-diacylglycerol: step 1/2.</text>
</comment>
<dbReference type="InterPro" id="IPR000462">
    <property type="entry name" value="CDP-OH_P_trans"/>
</dbReference>
<dbReference type="NCBIfam" id="TIGR00560">
    <property type="entry name" value="pgsA"/>
    <property type="match status" value="1"/>
</dbReference>
<dbReference type="InterPro" id="IPR004570">
    <property type="entry name" value="Phosphatidylglycerol_P_synth"/>
</dbReference>
<dbReference type="FunFam" id="1.20.120.1760:FF:000004">
    <property type="entry name" value="CDP-diacylglycerol--glycerol-3-phosphate 3-phosphatidyltransferase"/>
    <property type="match status" value="1"/>
</dbReference>
<dbReference type="InterPro" id="IPR043130">
    <property type="entry name" value="CDP-OH_PTrfase_TM_dom"/>
</dbReference>
<comment type="caution">
    <text evidence="21">The sequence shown here is derived from an EMBL/GenBank/DDBJ whole genome shotgun (WGS) entry which is preliminary data.</text>
</comment>
<dbReference type="PIRSF" id="PIRSF000847">
    <property type="entry name" value="Phos_ph_gly_syn"/>
    <property type="match status" value="1"/>
</dbReference>
<keyword evidence="12 20" id="KW-1133">Transmembrane helix</keyword>
<evidence type="ECO:0000256" key="1">
    <source>
        <dbReference type="ARBA" id="ARBA00003973"/>
    </source>
</evidence>
<comment type="catalytic activity">
    <reaction evidence="17">
        <text>a CDP-1,2-diacyl-sn-glycerol + sn-glycerol 3-phosphate = a 1,2-diacyl-sn-glycero-3-phospho-(1'-sn-glycero-3'-phosphate) + CMP + H(+)</text>
        <dbReference type="Rhea" id="RHEA:12593"/>
        <dbReference type="ChEBI" id="CHEBI:15378"/>
        <dbReference type="ChEBI" id="CHEBI:57597"/>
        <dbReference type="ChEBI" id="CHEBI:58332"/>
        <dbReference type="ChEBI" id="CHEBI:60110"/>
        <dbReference type="ChEBI" id="CHEBI:60377"/>
        <dbReference type="EC" id="2.7.8.5"/>
    </reaction>
</comment>
<keyword evidence="8" id="KW-1003">Cell membrane</keyword>
<evidence type="ECO:0000256" key="9">
    <source>
        <dbReference type="ARBA" id="ARBA00022516"/>
    </source>
</evidence>
<evidence type="ECO:0000256" key="16">
    <source>
        <dbReference type="ARBA" id="ARBA00023264"/>
    </source>
</evidence>
<dbReference type="InterPro" id="IPR048254">
    <property type="entry name" value="CDP_ALCOHOL_P_TRANSF_CS"/>
</dbReference>
<dbReference type="Proteomes" id="UP000586454">
    <property type="component" value="Unassembled WGS sequence"/>
</dbReference>
<gene>
    <name evidence="21" type="ORF">PEPNEM18_00396</name>
</gene>
<dbReference type="EC" id="2.7.8.5" evidence="6 18"/>
<name>A0A6V6XZH6_9FIRM</name>
<proteinExistence type="inferred from homology"/>
<comment type="similarity">
    <text evidence="5 19">Belongs to the CDP-alcohol phosphatidyltransferase class-I family.</text>
</comment>
<evidence type="ECO:0000256" key="5">
    <source>
        <dbReference type="ARBA" id="ARBA00010441"/>
    </source>
</evidence>
<evidence type="ECO:0000256" key="3">
    <source>
        <dbReference type="ARBA" id="ARBA00005042"/>
    </source>
</evidence>
<keyword evidence="9" id="KW-0444">Lipid biosynthesis</keyword>
<evidence type="ECO:0000313" key="21">
    <source>
        <dbReference type="EMBL" id="CAC9924824.1"/>
    </source>
</evidence>
<evidence type="ECO:0000256" key="19">
    <source>
        <dbReference type="RuleBase" id="RU003750"/>
    </source>
</evidence>
<dbReference type="Gene3D" id="1.20.120.1760">
    <property type="match status" value="1"/>
</dbReference>
<evidence type="ECO:0000256" key="20">
    <source>
        <dbReference type="SAM" id="Phobius"/>
    </source>
</evidence>
<evidence type="ECO:0000256" key="10">
    <source>
        <dbReference type="ARBA" id="ARBA00022679"/>
    </source>
</evidence>
<dbReference type="GO" id="GO:0006655">
    <property type="term" value="P:phosphatidylglycerol biosynthetic process"/>
    <property type="evidence" value="ECO:0007669"/>
    <property type="project" value="UniProtKB-UniPathway"/>
</dbReference>
<dbReference type="InterPro" id="IPR050324">
    <property type="entry name" value="CDP-alcohol_PTase-I"/>
</dbReference>
<sequence>MIWEAFTLNIANKLTVLRLALVPVFVILMLIGSRSAAVLGAVVFTIASFTDFLDGHLARKHNLVTTFGKFLDPLADKILTISGFIILVEQGIIPAWGVIIIVARELAITGFRIIAASEDITIAASPFGKLKTITQLASLIALLFSPPIPQGIGVFIFYIAVILTVLSGIDYFVKNKTVLDLENM</sequence>
<protein>
    <recommendedName>
        <fullName evidence="7 18">CDP-diacylglycerol--glycerol-3-phosphate 3-phosphatidyltransferase</fullName>
        <ecNumber evidence="6 18">2.7.8.5</ecNumber>
    </recommendedName>
</protein>
<keyword evidence="16" id="KW-1208">Phospholipid metabolism</keyword>
<comment type="pathway">
    <text evidence="4">Lipid metabolism.</text>
</comment>
<dbReference type="UniPathway" id="UPA00084">
    <property type="reaction ID" value="UER00503"/>
</dbReference>
<dbReference type="AlphaFoldDB" id="A0A6V6XZH6"/>
<comment type="function">
    <text evidence="1">This protein catalyzes the committed step to the synthesis of the acidic phospholipids.</text>
</comment>
<organism evidence="21 22">
    <name type="scientific">Aedoeadaptatus nemausensis</name>
    <dbReference type="NCBI Taxonomy" id="2582829"/>
    <lineage>
        <taxon>Bacteria</taxon>
        <taxon>Bacillati</taxon>
        <taxon>Bacillota</taxon>
        <taxon>Tissierellia</taxon>
        <taxon>Tissierellales</taxon>
        <taxon>Peptoniphilaceae</taxon>
        <taxon>Aedoeadaptatus</taxon>
    </lineage>
</organism>
<comment type="subcellular location">
    <subcellularLocation>
        <location evidence="2">Cell membrane</location>
        <topology evidence="2">Multi-pass membrane protein</topology>
    </subcellularLocation>
</comment>
<dbReference type="PROSITE" id="PS00379">
    <property type="entry name" value="CDP_ALCOHOL_P_TRANSF"/>
    <property type="match status" value="1"/>
</dbReference>
<keyword evidence="22" id="KW-1185">Reference proteome</keyword>
<feature type="transmembrane region" description="Helical" evidence="20">
    <location>
        <begin position="78"/>
        <end position="103"/>
    </location>
</feature>
<evidence type="ECO:0000256" key="11">
    <source>
        <dbReference type="ARBA" id="ARBA00022692"/>
    </source>
</evidence>
<keyword evidence="13" id="KW-0443">Lipid metabolism</keyword>
<evidence type="ECO:0000256" key="15">
    <source>
        <dbReference type="ARBA" id="ARBA00023209"/>
    </source>
</evidence>
<reference evidence="21 22" key="1">
    <citation type="submission" date="2020-06" db="EMBL/GenBank/DDBJ databases">
        <authorList>
            <person name="Criscuolo A."/>
        </authorList>
    </citation>
    <scope>NUCLEOTIDE SEQUENCE [LARGE SCALE GENOMIC DNA]</scope>
    <source>
        <strain evidence="21">1804121828</strain>
    </source>
</reference>
<keyword evidence="11 20" id="KW-0812">Transmembrane</keyword>
<keyword evidence="14 20" id="KW-0472">Membrane</keyword>
<keyword evidence="15" id="KW-0594">Phospholipid biosynthesis</keyword>
<evidence type="ECO:0000256" key="4">
    <source>
        <dbReference type="ARBA" id="ARBA00005189"/>
    </source>
</evidence>
<evidence type="ECO:0000256" key="8">
    <source>
        <dbReference type="ARBA" id="ARBA00022475"/>
    </source>
</evidence>
<evidence type="ECO:0000256" key="7">
    <source>
        <dbReference type="ARBA" id="ARBA00014944"/>
    </source>
</evidence>